<gene>
    <name evidence="1" type="ORF">FAA97_00460</name>
</gene>
<dbReference type="Proteomes" id="UP000308828">
    <property type="component" value="Unassembled WGS sequence"/>
</dbReference>
<dbReference type="RefSeq" id="WP_136596571.1">
    <property type="nucleotide sequence ID" value="NZ_STGV01000001.1"/>
</dbReference>
<dbReference type="InterPro" id="IPR009389">
    <property type="entry name" value="DUF1045"/>
</dbReference>
<reference evidence="1 2" key="1">
    <citation type="submission" date="2019-04" db="EMBL/GenBank/DDBJ databases">
        <title>Genome sequence of strain shin9-1.</title>
        <authorList>
            <person name="Gao J."/>
            <person name="Sun J."/>
        </authorList>
    </citation>
    <scope>NUCLEOTIDE SEQUENCE [LARGE SCALE GENOMIC DNA]</scope>
    <source>
        <strain evidence="2">shin9-1</strain>
    </source>
</reference>
<dbReference type="PIRSF" id="PIRSF033328">
    <property type="entry name" value="Phest_Mll4975"/>
    <property type="match status" value="1"/>
</dbReference>
<dbReference type="OrthoDB" id="4954742at2"/>
<organism evidence="1 2">
    <name type="scientific">Peteryoungia ipomoeae</name>
    <dbReference type="NCBI Taxonomy" id="1210932"/>
    <lineage>
        <taxon>Bacteria</taxon>
        <taxon>Pseudomonadati</taxon>
        <taxon>Pseudomonadota</taxon>
        <taxon>Alphaproteobacteria</taxon>
        <taxon>Hyphomicrobiales</taxon>
        <taxon>Rhizobiaceae</taxon>
        <taxon>Peteryoungia</taxon>
    </lineage>
</organism>
<protein>
    <submittedName>
        <fullName evidence="1">DUF1045 domain-containing protein</fullName>
    </submittedName>
</protein>
<keyword evidence="2" id="KW-1185">Reference proteome</keyword>
<proteinExistence type="predicted"/>
<dbReference type="Gene3D" id="3.90.1140.10">
    <property type="entry name" value="Cyclic phosphodiesterase"/>
    <property type="match status" value="1"/>
</dbReference>
<dbReference type="EMBL" id="STGV01000001">
    <property type="protein sequence ID" value="THV24722.1"/>
    <property type="molecule type" value="Genomic_DNA"/>
</dbReference>
<dbReference type="AlphaFoldDB" id="A0A4S8P7J0"/>
<accession>A0A4S8P7J0</accession>
<comment type="caution">
    <text evidence="1">The sequence shown here is derived from an EMBL/GenBank/DDBJ whole genome shotgun (WGS) entry which is preliminary data.</text>
</comment>
<name>A0A4S8P7J0_9HYPH</name>
<evidence type="ECO:0000313" key="2">
    <source>
        <dbReference type="Proteomes" id="UP000308828"/>
    </source>
</evidence>
<sequence>MRYAICFTPSAGEALAIAGASWLGRSVYSGLAVEHPNLRGMGMHEVAFHTALPRRFGFHATFKAPFRLSPGTTEQSLLRALMEFAGQMQPVALNGLTVGRIGEVYGLILDRPCAAIDHLAGSIVQAFDGFRSPLSEAEIERRNPDRLSAAQFSNLNRWGHAYVMDEFRFHMTLTGPLLGRDFARIEEALKSHFAPALAEPVTVDHLALFVEPEKGAPFHVHSLHPMGQIASRRFA</sequence>
<dbReference type="Pfam" id="PF06299">
    <property type="entry name" value="DUF1045"/>
    <property type="match status" value="1"/>
</dbReference>
<evidence type="ECO:0000313" key="1">
    <source>
        <dbReference type="EMBL" id="THV24722.1"/>
    </source>
</evidence>